<feature type="compositionally biased region" description="Pro residues" evidence="1">
    <location>
        <begin position="371"/>
        <end position="396"/>
    </location>
</feature>
<comment type="caution">
    <text evidence="2">The sequence shown here is derived from an EMBL/GenBank/DDBJ whole genome shotgun (WGS) entry which is preliminary data.</text>
</comment>
<dbReference type="RefSeq" id="WP_190148875.1">
    <property type="nucleotide sequence ID" value="NZ_BMTL01000007.1"/>
</dbReference>
<evidence type="ECO:0000256" key="1">
    <source>
        <dbReference type="SAM" id="MobiDB-lite"/>
    </source>
</evidence>
<evidence type="ECO:0000313" key="2">
    <source>
        <dbReference type="EMBL" id="GGR80535.1"/>
    </source>
</evidence>
<gene>
    <name evidence="2" type="ORF">GCM10010269_19590</name>
</gene>
<protein>
    <recommendedName>
        <fullName evidence="4">Competence protein CoiA</fullName>
    </recommendedName>
</protein>
<name>A0A918FTI0_9ACTN</name>
<proteinExistence type="predicted"/>
<dbReference type="AlphaFoldDB" id="A0A918FTI0"/>
<evidence type="ECO:0008006" key="4">
    <source>
        <dbReference type="Google" id="ProtNLM"/>
    </source>
</evidence>
<feature type="compositionally biased region" description="Polar residues" evidence="1">
    <location>
        <begin position="358"/>
        <end position="367"/>
    </location>
</feature>
<organism evidence="2 3">
    <name type="scientific">Streptomyces humidus</name>
    <dbReference type="NCBI Taxonomy" id="52259"/>
    <lineage>
        <taxon>Bacteria</taxon>
        <taxon>Bacillati</taxon>
        <taxon>Actinomycetota</taxon>
        <taxon>Actinomycetes</taxon>
        <taxon>Kitasatosporales</taxon>
        <taxon>Streptomycetaceae</taxon>
        <taxon>Streptomyces</taxon>
    </lineage>
</organism>
<feature type="region of interest" description="Disordered" evidence="1">
    <location>
        <begin position="308"/>
        <end position="416"/>
    </location>
</feature>
<keyword evidence="3" id="KW-1185">Reference proteome</keyword>
<dbReference type="EMBL" id="BMTL01000007">
    <property type="protein sequence ID" value="GGR80535.1"/>
    <property type="molecule type" value="Genomic_DNA"/>
</dbReference>
<evidence type="ECO:0000313" key="3">
    <source>
        <dbReference type="Proteomes" id="UP000606194"/>
    </source>
</evidence>
<reference evidence="2" key="2">
    <citation type="submission" date="2020-09" db="EMBL/GenBank/DDBJ databases">
        <authorList>
            <person name="Sun Q."/>
            <person name="Ohkuma M."/>
        </authorList>
    </citation>
    <scope>NUCLEOTIDE SEQUENCE</scope>
    <source>
        <strain evidence="2">JCM 4386</strain>
    </source>
</reference>
<reference evidence="2" key="1">
    <citation type="journal article" date="2014" name="Int. J. Syst. Evol. Microbiol.">
        <title>Complete genome sequence of Corynebacterium casei LMG S-19264T (=DSM 44701T), isolated from a smear-ripened cheese.</title>
        <authorList>
            <consortium name="US DOE Joint Genome Institute (JGI-PGF)"/>
            <person name="Walter F."/>
            <person name="Albersmeier A."/>
            <person name="Kalinowski J."/>
            <person name="Ruckert C."/>
        </authorList>
    </citation>
    <scope>NUCLEOTIDE SEQUENCE</scope>
    <source>
        <strain evidence="2">JCM 4386</strain>
    </source>
</reference>
<dbReference type="Proteomes" id="UP000606194">
    <property type="component" value="Unassembled WGS sequence"/>
</dbReference>
<accession>A0A918FTI0</accession>
<feature type="compositionally biased region" description="Low complexity" evidence="1">
    <location>
        <begin position="321"/>
        <end position="330"/>
    </location>
</feature>
<sequence>MGASAWDTETKRPIYVDLGVEGLPIGLAGGRYLCRACADPLILRGARPEAKVTPHFSHQEGGPCRLAEREAQIDADDQVVIQLSHQIRALPGITGCTLASPGDDPRDPIGLPPVVIAQCGDTAVVIERPGTLPSPQAVRRRILAVREHHAGAAHVWFLRRDPGQFGQLPSHKVRLSGRDVEHQRVAPTEQQLAILDAGGHVYWLDGKLVLVPYGSHAFRHPARPEQDWTAWPKWPRHKDPRDDWRISKPRPAPTADCWGLVPIALSSLTRTRAVFHPADAHKVMDELYAAQEGRHRWRDRRAREVYAERHAPPTPQPAAPIPTAEAPATEAETDQHTAPQLPQPADQHDAEAPPRGNVTPSVASSANLAPAFPPPPVAPPTIPPPPQLPPAPPAPRAPRQRRWVDTLRMLRRRRER</sequence>